<dbReference type="AlphaFoldDB" id="A0AAN7API0"/>
<name>A0AAN7API0_9PEZI</name>
<reference evidence="2" key="2">
    <citation type="submission" date="2023-05" db="EMBL/GenBank/DDBJ databases">
        <authorList>
            <consortium name="Lawrence Berkeley National Laboratory"/>
            <person name="Steindorff A."/>
            <person name="Hensen N."/>
            <person name="Bonometti L."/>
            <person name="Westerberg I."/>
            <person name="Brannstrom I.O."/>
            <person name="Guillou S."/>
            <person name="Cros-Aarteil S."/>
            <person name="Calhoun S."/>
            <person name="Haridas S."/>
            <person name="Kuo A."/>
            <person name="Mondo S."/>
            <person name="Pangilinan J."/>
            <person name="Riley R."/>
            <person name="Labutti K."/>
            <person name="Andreopoulos B."/>
            <person name="Lipzen A."/>
            <person name="Chen C."/>
            <person name="Yanf M."/>
            <person name="Daum C."/>
            <person name="Ng V."/>
            <person name="Clum A."/>
            <person name="Ohm R."/>
            <person name="Martin F."/>
            <person name="Silar P."/>
            <person name="Natvig D."/>
            <person name="Lalanne C."/>
            <person name="Gautier V."/>
            <person name="Ament-Velasquez S.L."/>
            <person name="Kruys A."/>
            <person name="Hutchinson M.I."/>
            <person name="Powell A.J."/>
            <person name="Barry K."/>
            <person name="Miller A.N."/>
            <person name="Grigoriev I.V."/>
            <person name="Debuchy R."/>
            <person name="Gladieux P."/>
            <person name="Thoren M.H."/>
            <person name="Johannesson H."/>
        </authorList>
    </citation>
    <scope>NUCLEOTIDE SEQUENCE</scope>
    <source>
        <strain evidence="2">PSN309</strain>
    </source>
</reference>
<feature type="compositionally biased region" description="Polar residues" evidence="1">
    <location>
        <begin position="41"/>
        <end position="54"/>
    </location>
</feature>
<sequence>MATSTETTTAALSMSQTHIRDYAIQLSGGPGGITLQPPPVTSSATAPNPSQQEVAGQADLLSRIYRAVPPTRPANRSLDRASRPWGSNNVESVIVFILMHGGWLKASVARLWNMTGGKLNDELFREKIPGVDD</sequence>
<evidence type="ECO:0000313" key="3">
    <source>
        <dbReference type="Proteomes" id="UP001302126"/>
    </source>
</evidence>
<dbReference type="Proteomes" id="UP001302126">
    <property type="component" value="Unassembled WGS sequence"/>
</dbReference>
<organism evidence="2 3">
    <name type="scientific">Podospora australis</name>
    <dbReference type="NCBI Taxonomy" id="1536484"/>
    <lineage>
        <taxon>Eukaryota</taxon>
        <taxon>Fungi</taxon>
        <taxon>Dikarya</taxon>
        <taxon>Ascomycota</taxon>
        <taxon>Pezizomycotina</taxon>
        <taxon>Sordariomycetes</taxon>
        <taxon>Sordariomycetidae</taxon>
        <taxon>Sordariales</taxon>
        <taxon>Podosporaceae</taxon>
        <taxon>Podospora</taxon>
    </lineage>
</organism>
<proteinExistence type="predicted"/>
<dbReference type="EMBL" id="MU864352">
    <property type="protein sequence ID" value="KAK4192910.1"/>
    <property type="molecule type" value="Genomic_DNA"/>
</dbReference>
<accession>A0AAN7API0</accession>
<keyword evidence="3" id="KW-1185">Reference proteome</keyword>
<comment type="caution">
    <text evidence="2">The sequence shown here is derived from an EMBL/GenBank/DDBJ whole genome shotgun (WGS) entry which is preliminary data.</text>
</comment>
<feature type="region of interest" description="Disordered" evidence="1">
    <location>
        <begin position="28"/>
        <end position="55"/>
    </location>
</feature>
<evidence type="ECO:0000313" key="2">
    <source>
        <dbReference type="EMBL" id="KAK4192910.1"/>
    </source>
</evidence>
<evidence type="ECO:0000256" key="1">
    <source>
        <dbReference type="SAM" id="MobiDB-lite"/>
    </source>
</evidence>
<protein>
    <submittedName>
        <fullName evidence="2">Uncharacterized protein</fullName>
    </submittedName>
</protein>
<gene>
    <name evidence="2" type="ORF">QBC35DRAFT_482104</name>
</gene>
<reference evidence="2" key="1">
    <citation type="journal article" date="2023" name="Mol. Phylogenet. Evol.">
        <title>Genome-scale phylogeny and comparative genomics of the fungal order Sordariales.</title>
        <authorList>
            <person name="Hensen N."/>
            <person name="Bonometti L."/>
            <person name="Westerberg I."/>
            <person name="Brannstrom I.O."/>
            <person name="Guillou S."/>
            <person name="Cros-Aarteil S."/>
            <person name="Calhoun S."/>
            <person name="Haridas S."/>
            <person name="Kuo A."/>
            <person name="Mondo S."/>
            <person name="Pangilinan J."/>
            <person name="Riley R."/>
            <person name="LaButti K."/>
            <person name="Andreopoulos B."/>
            <person name="Lipzen A."/>
            <person name="Chen C."/>
            <person name="Yan M."/>
            <person name="Daum C."/>
            <person name="Ng V."/>
            <person name="Clum A."/>
            <person name="Steindorff A."/>
            <person name="Ohm R.A."/>
            <person name="Martin F."/>
            <person name="Silar P."/>
            <person name="Natvig D.O."/>
            <person name="Lalanne C."/>
            <person name="Gautier V."/>
            <person name="Ament-Velasquez S.L."/>
            <person name="Kruys A."/>
            <person name="Hutchinson M.I."/>
            <person name="Powell A.J."/>
            <person name="Barry K."/>
            <person name="Miller A.N."/>
            <person name="Grigoriev I.V."/>
            <person name="Debuchy R."/>
            <person name="Gladieux P."/>
            <person name="Hiltunen Thoren M."/>
            <person name="Johannesson H."/>
        </authorList>
    </citation>
    <scope>NUCLEOTIDE SEQUENCE</scope>
    <source>
        <strain evidence="2">PSN309</strain>
    </source>
</reference>